<dbReference type="PANTHER" id="PTHR33700">
    <property type="entry name" value="MYB-LIKE PROTEIN X"/>
    <property type="match status" value="1"/>
</dbReference>
<dbReference type="Proteomes" id="UP001367508">
    <property type="component" value="Unassembled WGS sequence"/>
</dbReference>
<reference evidence="2 3" key="1">
    <citation type="submission" date="2024-01" db="EMBL/GenBank/DDBJ databases">
        <title>The genomes of 5 underutilized Papilionoideae crops provide insights into root nodulation and disease resistanc.</title>
        <authorList>
            <person name="Jiang F."/>
        </authorList>
    </citation>
    <scope>NUCLEOTIDE SEQUENCE [LARGE SCALE GENOMIC DNA]</scope>
    <source>
        <strain evidence="2">LVBAO_FW01</strain>
        <tissue evidence="2">Leaves</tissue>
    </source>
</reference>
<proteinExistence type="predicted"/>
<evidence type="ECO:0000313" key="3">
    <source>
        <dbReference type="Proteomes" id="UP001367508"/>
    </source>
</evidence>
<sequence length="332" mass="38328">MEYQSFGRIQRPKGINPKQALKMMLILAVCAWLLYQINHSRNNTENYKGQTKLDGGYGAKSLGRKGSWLEERALPHSGNVDSAKEAKDSSSGRDDESHGAKEDNAEEKIRLINEKFRTREEKEMELEPESQPKVSSKNKYKDLYKKEYGKVDMESRRSESGHKEHGNEKYQKRPIINDSKSKEKKEEVQLRERLNDEQIGNNAKLDFSEKENDGDEDTIIREKETRMQENVVESATNAVGTEEIDEVQSFHDENGVPPDGNETEIMFGEPHILHEGNISNVSEVRWLRKNITFAEDNDVEVNSEASKKDGTVGEEINVEYFRLKSQFRNRWR</sequence>
<feature type="compositionally biased region" description="Basic and acidic residues" evidence="1">
    <location>
        <begin position="82"/>
        <end position="122"/>
    </location>
</feature>
<feature type="compositionally biased region" description="Basic and acidic residues" evidence="1">
    <location>
        <begin position="139"/>
        <end position="171"/>
    </location>
</feature>
<dbReference type="PANTHER" id="PTHR33700:SF30">
    <property type="entry name" value="PROTEIN, PUTATIVE-RELATED"/>
    <property type="match status" value="1"/>
</dbReference>
<evidence type="ECO:0000256" key="1">
    <source>
        <dbReference type="SAM" id="MobiDB-lite"/>
    </source>
</evidence>
<dbReference type="AlphaFoldDB" id="A0AAN9MVL4"/>
<name>A0AAN9MVL4_CANGL</name>
<dbReference type="EMBL" id="JAYMYQ010000001">
    <property type="protein sequence ID" value="KAK7358373.1"/>
    <property type="molecule type" value="Genomic_DNA"/>
</dbReference>
<protein>
    <submittedName>
        <fullName evidence="2">Uncharacterized protein</fullName>
    </submittedName>
</protein>
<keyword evidence="3" id="KW-1185">Reference proteome</keyword>
<feature type="compositionally biased region" description="Basic and acidic residues" evidence="1">
    <location>
        <begin position="179"/>
        <end position="196"/>
    </location>
</feature>
<organism evidence="2 3">
    <name type="scientific">Canavalia gladiata</name>
    <name type="common">Sword bean</name>
    <name type="synonym">Dolichos gladiatus</name>
    <dbReference type="NCBI Taxonomy" id="3824"/>
    <lineage>
        <taxon>Eukaryota</taxon>
        <taxon>Viridiplantae</taxon>
        <taxon>Streptophyta</taxon>
        <taxon>Embryophyta</taxon>
        <taxon>Tracheophyta</taxon>
        <taxon>Spermatophyta</taxon>
        <taxon>Magnoliopsida</taxon>
        <taxon>eudicotyledons</taxon>
        <taxon>Gunneridae</taxon>
        <taxon>Pentapetalae</taxon>
        <taxon>rosids</taxon>
        <taxon>fabids</taxon>
        <taxon>Fabales</taxon>
        <taxon>Fabaceae</taxon>
        <taxon>Papilionoideae</taxon>
        <taxon>50 kb inversion clade</taxon>
        <taxon>NPAAA clade</taxon>
        <taxon>indigoferoid/millettioid clade</taxon>
        <taxon>Phaseoleae</taxon>
        <taxon>Canavalia</taxon>
    </lineage>
</organism>
<gene>
    <name evidence="2" type="ORF">VNO77_00300</name>
</gene>
<evidence type="ECO:0000313" key="2">
    <source>
        <dbReference type="EMBL" id="KAK7358373.1"/>
    </source>
</evidence>
<feature type="region of interest" description="Disordered" evidence="1">
    <location>
        <begin position="70"/>
        <end position="215"/>
    </location>
</feature>
<comment type="caution">
    <text evidence="2">The sequence shown here is derived from an EMBL/GenBank/DDBJ whole genome shotgun (WGS) entry which is preliminary data.</text>
</comment>
<accession>A0AAN9MVL4</accession>